<feature type="region of interest" description="Disordered" evidence="1">
    <location>
        <begin position="653"/>
        <end position="754"/>
    </location>
</feature>
<keyword evidence="3" id="KW-1185">Reference proteome</keyword>
<organism evidence="2 3">
    <name type="scientific">Eutypa lata (strain UCR-EL1)</name>
    <name type="common">Grapevine dieback disease fungus</name>
    <name type="synonym">Eutypa armeniacae</name>
    <dbReference type="NCBI Taxonomy" id="1287681"/>
    <lineage>
        <taxon>Eukaryota</taxon>
        <taxon>Fungi</taxon>
        <taxon>Dikarya</taxon>
        <taxon>Ascomycota</taxon>
        <taxon>Pezizomycotina</taxon>
        <taxon>Sordariomycetes</taxon>
        <taxon>Xylariomycetidae</taxon>
        <taxon>Xylariales</taxon>
        <taxon>Diatrypaceae</taxon>
        <taxon>Eutypa</taxon>
    </lineage>
</organism>
<dbReference type="Proteomes" id="UP000012174">
    <property type="component" value="Unassembled WGS sequence"/>
</dbReference>
<dbReference type="AlphaFoldDB" id="M7TRH4"/>
<feature type="compositionally biased region" description="Basic and acidic residues" evidence="1">
    <location>
        <begin position="508"/>
        <end position="519"/>
    </location>
</feature>
<feature type="compositionally biased region" description="Polar residues" evidence="1">
    <location>
        <begin position="436"/>
        <end position="455"/>
    </location>
</feature>
<feature type="compositionally biased region" description="Polar residues" evidence="1">
    <location>
        <begin position="191"/>
        <end position="208"/>
    </location>
</feature>
<feature type="compositionally biased region" description="Low complexity" evidence="1">
    <location>
        <begin position="50"/>
        <end position="62"/>
    </location>
</feature>
<feature type="compositionally biased region" description="Low complexity" evidence="1">
    <location>
        <begin position="697"/>
        <end position="707"/>
    </location>
</feature>
<feature type="region of interest" description="Disordered" evidence="1">
    <location>
        <begin position="323"/>
        <end position="404"/>
    </location>
</feature>
<protein>
    <submittedName>
        <fullName evidence="2">Uncharacterized protein</fullName>
    </submittedName>
</protein>
<name>M7TRH4_EUTLA</name>
<dbReference type="HOGENOM" id="CLU_377718_0_0_1"/>
<feature type="compositionally biased region" description="Polar residues" evidence="1">
    <location>
        <begin position="595"/>
        <end position="620"/>
    </location>
</feature>
<feature type="compositionally biased region" description="Polar residues" evidence="1">
    <location>
        <begin position="121"/>
        <end position="158"/>
    </location>
</feature>
<feature type="region of interest" description="Disordered" evidence="1">
    <location>
        <begin position="418"/>
        <end position="519"/>
    </location>
</feature>
<feature type="compositionally biased region" description="Polar residues" evidence="1">
    <location>
        <begin position="480"/>
        <end position="507"/>
    </location>
</feature>
<dbReference type="OMA" id="YWGDLPS"/>
<sequence length="754" mass="78658">MSLEDSLPGAFPETPADESGPVHNKLHKRDDPRGWTDSNQTPRNHEYTDSGVSGVNPSNSNPQSKNYTYEKGGLNDPTSRAQDHTIPSVAKPQTGETPQPHISYDHDVAKPGVMTGAYSRVGNNSNQPGTLDNSGTRQATNANAPSSNTYNQKDTSTIPEKAPRPNDNHVHIKGAAPTAVAGGAAAASTTHQDGSSNSQAEEVQQRNLVRNGRGRSEIDHEEAYWGDIPRGAGVYNTVVGTGSGEKNPATQHKRDRTLPHTGAAQHLAARDGTAASNPDPAWHNEGVEAGNGVHNSVIGTGSNEDRSAIHHQRAFPLVASHDDDAHATSAESATHQSVGAGVGGGPPSRFHEDLAEAGAGTHDYAQGREGNPTAGSGITSSQKHLSDTPMSQPEEKNHSQHHLGRDTALAGAGATAAGYGAHKYGSSRDDEKHTLQQRQQQDASSTPGVGQNTTYRDYAPAATGAASSYGTHNSSSSTGRDVNTTTTGYNNNPSSYAQKDLSSVPETDTTRGNDDSHFDRNAALAGAGVGAAGYGGYKYAHRDDDDSNAAAAKTHGQKTQPQHATTTTTSTTRSQPTVTTATETSPATAAWNGQGDRSTTDSYQQQQQHPSTTSRTTDSYEQFPASAREDNHTGAKIGATTAALGGGAGAGALAYREKENNNNTTTTTTTTKTSPIRGSTVATASHGDGKYKNPNASTTSHSSTDSSKGGQYNVLSSGTPSGINISGDAHPHSHDTPQSLLEKRGEEAAPARYQ</sequence>
<feature type="region of interest" description="Disordered" evidence="1">
    <location>
        <begin position="547"/>
        <end position="638"/>
    </location>
</feature>
<reference evidence="3" key="1">
    <citation type="journal article" date="2013" name="Genome Announc.">
        <title>Draft genome sequence of the grapevine dieback fungus Eutypa lata UCR-EL1.</title>
        <authorList>
            <person name="Blanco-Ulate B."/>
            <person name="Rolshausen P.E."/>
            <person name="Cantu D."/>
        </authorList>
    </citation>
    <scope>NUCLEOTIDE SEQUENCE [LARGE SCALE GENOMIC DNA]</scope>
    <source>
        <strain evidence="3">UCR-EL1</strain>
    </source>
</reference>
<gene>
    <name evidence="2" type="ORF">UCREL1_3702</name>
</gene>
<feature type="compositionally biased region" description="Basic and acidic residues" evidence="1">
    <location>
        <begin position="161"/>
        <end position="170"/>
    </location>
</feature>
<evidence type="ECO:0000313" key="2">
    <source>
        <dbReference type="EMBL" id="EMR69270.1"/>
    </source>
</evidence>
<feature type="region of interest" description="Disordered" evidence="1">
    <location>
        <begin position="1"/>
        <end position="255"/>
    </location>
</feature>
<evidence type="ECO:0000313" key="3">
    <source>
        <dbReference type="Proteomes" id="UP000012174"/>
    </source>
</evidence>
<feature type="compositionally biased region" description="Low complexity" evidence="1">
    <location>
        <begin position="559"/>
        <end position="590"/>
    </location>
</feature>
<feature type="compositionally biased region" description="Basic and acidic residues" evidence="1">
    <location>
        <begin position="729"/>
        <end position="754"/>
    </location>
</feature>
<evidence type="ECO:0000256" key="1">
    <source>
        <dbReference type="SAM" id="MobiDB-lite"/>
    </source>
</evidence>
<feature type="compositionally biased region" description="Polar residues" evidence="1">
    <location>
        <begin position="373"/>
        <end position="391"/>
    </location>
</feature>
<feature type="compositionally biased region" description="Low complexity" evidence="1">
    <location>
        <begin position="327"/>
        <end position="339"/>
    </location>
</feature>
<accession>M7TRH4</accession>
<dbReference type="eggNOG" id="ENOG502RMV6">
    <property type="taxonomic scope" value="Eukaryota"/>
</dbReference>
<feature type="compositionally biased region" description="Basic and acidic residues" evidence="1">
    <location>
        <begin position="214"/>
        <end position="223"/>
    </location>
</feature>
<proteinExistence type="predicted"/>
<feature type="compositionally biased region" description="Polar residues" evidence="1">
    <location>
        <begin position="708"/>
        <end position="724"/>
    </location>
</feature>
<dbReference type="OrthoDB" id="5244599at2759"/>
<feature type="compositionally biased region" description="Low complexity" evidence="1">
    <location>
        <begin position="467"/>
        <end position="479"/>
    </location>
</feature>
<feature type="compositionally biased region" description="Low complexity" evidence="1">
    <location>
        <begin position="174"/>
        <end position="190"/>
    </location>
</feature>
<dbReference type="EMBL" id="KB706111">
    <property type="protein sequence ID" value="EMR69270.1"/>
    <property type="molecule type" value="Genomic_DNA"/>
</dbReference>
<feature type="compositionally biased region" description="Low complexity" evidence="1">
    <location>
        <begin position="661"/>
        <end position="673"/>
    </location>
</feature>
<feature type="compositionally biased region" description="Polar residues" evidence="1">
    <location>
        <begin position="674"/>
        <end position="683"/>
    </location>
</feature>
<dbReference type="KEGG" id="ela:UCREL1_3702"/>